<dbReference type="AlphaFoldDB" id="A0A7G9YUB0"/>
<keyword evidence="3" id="KW-0808">Transferase</keyword>
<dbReference type="InterPro" id="IPR002295">
    <property type="entry name" value="N4/N6-MTase_EcoPI_Mod-like"/>
</dbReference>
<accession>A0A7G9YUB0</accession>
<dbReference type="InterPro" id="IPR002052">
    <property type="entry name" value="DNA_methylase_N6_adenine_CS"/>
</dbReference>
<dbReference type="PANTHER" id="PTHR13370:SF24">
    <property type="entry name" value="TYPE III RESTRICTION-MODIFICATION ENZYME STYLTI MOD SUBUNIT"/>
    <property type="match status" value="1"/>
</dbReference>
<keyword evidence="4" id="KW-0949">S-adenosyl-L-methionine</keyword>
<keyword evidence="2" id="KW-0489">Methyltransferase</keyword>
<sequence length="693" mass="80397">MVKISKKDRQRIIEILESEGELPLDYKHILFPPERKEYELVYVGKDREEDILADTMAVPLQPIKTFGKNGNGWTNKLIFGDNLQAMKSLLDDPDVKGRVKLIYIDPPFATKQDFRGSQDQKAYQDKIAGAKFIEFLRKRLIFLRELLADDGSIYVHLDYRKGHYVKTIIDEIFTETNFVNEIIWQRTASHNDPGRYGNVHDSIFLYSKKNQRVWNMPLVSQNKKYIDSFFVYAESPKGEIIKLKKWEDAPNGWRRFRLGNFSSPRYSPSLVYEYKGYKPPEKGWKVTKEKMEELDKQGRLYFPKNKNGRIQTKSYLDEVIGGKPANDIWTDISPLQAQSSERTQYPTQKPEKILERIISASSNKDDFVLDAFAGSGTTLAVAEKLGRRWIGIDCGKLAIYTIQKRMLDLKRKIGNKGESLTPQPFTLYHVGLYDFSKLKKLPWKDWRLFALHLFNCRDNKHTVSGIELDGYKGRSDVMVFNYQQEGGVVLDYGFVDDLHSMIGSKIGKQFFIIAPAASVMFLEDYIDKGSVRYYILRIPYSIINELHNRDFEAIKQPVDESQVNDTVDAVGFDFIRPPKVECEYLLRHPKDQLHEIAVIKIKTFKSEAMIKGASQLGNRESLSMVMVGFDYDREVFNLDEVFYASEIEKNGWEVHLPVESIKNQIMVMYLDIYGNEYREIKTMDCFKSIKGEC</sequence>
<dbReference type="GO" id="GO:0032259">
    <property type="term" value="P:methylation"/>
    <property type="evidence" value="ECO:0007669"/>
    <property type="project" value="UniProtKB-KW"/>
</dbReference>
<evidence type="ECO:0000256" key="4">
    <source>
        <dbReference type="ARBA" id="ARBA00022691"/>
    </source>
</evidence>
<dbReference type="GO" id="GO:0005737">
    <property type="term" value="C:cytoplasm"/>
    <property type="evidence" value="ECO:0007669"/>
    <property type="project" value="TreeGrafter"/>
</dbReference>
<dbReference type="PROSITE" id="PS00092">
    <property type="entry name" value="N6_MTASE"/>
    <property type="match status" value="1"/>
</dbReference>
<dbReference type="PRINTS" id="PR00506">
    <property type="entry name" value="D21N6MTFRASE"/>
</dbReference>
<reference evidence="6" key="1">
    <citation type="submission" date="2020-06" db="EMBL/GenBank/DDBJ databases">
        <title>Unique genomic features of the anaerobic methanotrophic archaea.</title>
        <authorList>
            <person name="Chadwick G.L."/>
            <person name="Skennerton C.T."/>
            <person name="Laso-Perez R."/>
            <person name="Leu A.O."/>
            <person name="Speth D.R."/>
            <person name="Yu H."/>
            <person name="Morgan-Lang C."/>
            <person name="Hatzenpichler R."/>
            <person name="Goudeau D."/>
            <person name="Malmstrom R."/>
            <person name="Brazelton W.J."/>
            <person name="Woyke T."/>
            <person name="Hallam S.J."/>
            <person name="Tyson G.W."/>
            <person name="Wegener G."/>
            <person name="Boetius A."/>
            <person name="Orphan V."/>
        </authorList>
    </citation>
    <scope>NUCLEOTIDE SEQUENCE</scope>
</reference>
<dbReference type="SUPFAM" id="SSF53335">
    <property type="entry name" value="S-adenosyl-L-methionine-dependent methyltransferases"/>
    <property type="match status" value="1"/>
</dbReference>
<dbReference type="GO" id="GO:0003677">
    <property type="term" value="F:DNA binding"/>
    <property type="evidence" value="ECO:0007669"/>
    <property type="project" value="InterPro"/>
</dbReference>
<dbReference type="Pfam" id="PF01555">
    <property type="entry name" value="N6_N4_Mtase"/>
    <property type="match status" value="1"/>
</dbReference>
<evidence type="ECO:0000256" key="2">
    <source>
        <dbReference type="ARBA" id="ARBA00022603"/>
    </source>
</evidence>
<dbReference type="EMBL" id="MT631473">
    <property type="protein sequence ID" value="QNO51594.1"/>
    <property type="molecule type" value="Genomic_DNA"/>
</dbReference>
<protein>
    <recommendedName>
        <fullName evidence="5">DNA methylase N-4/N-6 domain-containing protein</fullName>
    </recommendedName>
</protein>
<name>A0A7G9YUB0_9EURY</name>
<dbReference type="GO" id="GO:0008170">
    <property type="term" value="F:N-methyltransferase activity"/>
    <property type="evidence" value="ECO:0007669"/>
    <property type="project" value="InterPro"/>
</dbReference>
<evidence type="ECO:0000259" key="5">
    <source>
        <dbReference type="Pfam" id="PF01555"/>
    </source>
</evidence>
<dbReference type="PANTHER" id="PTHR13370">
    <property type="entry name" value="RNA METHYLASE-RELATED"/>
    <property type="match status" value="1"/>
</dbReference>
<gene>
    <name evidence="6" type="ORF">FJOHDBIG_00043</name>
</gene>
<evidence type="ECO:0000256" key="3">
    <source>
        <dbReference type="ARBA" id="ARBA00022679"/>
    </source>
</evidence>
<dbReference type="InterPro" id="IPR002941">
    <property type="entry name" value="DNA_methylase_N4/N6"/>
</dbReference>
<evidence type="ECO:0000313" key="6">
    <source>
        <dbReference type="EMBL" id="QNO51594.1"/>
    </source>
</evidence>
<dbReference type="InterPro" id="IPR029063">
    <property type="entry name" value="SAM-dependent_MTases_sf"/>
</dbReference>
<evidence type="ECO:0000256" key="1">
    <source>
        <dbReference type="ARBA" id="ARBA00006594"/>
    </source>
</evidence>
<feature type="domain" description="DNA methylase N-4/N-6" evidence="5">
    <location>
        <begin position="99"/>
        <end position="403"/>
    </location>
</feature>
<comment type="similarity">
    <text evidence="1">Belongs to the N(4)/N(6)-methyltransferase family.</text>
</comment>
<dbReference type="Gene3D" id="3.40.50.150">
    <property type="entry name" value="Vaccinia Virus protein VP39"/>
    <property type="match status" value="1"/>
</dbReference>
<proteinExistence type="inferred from homology"/>
<organism evidence="6">
    <name type="scientific">Candidatus Methanophagaceae archaeon ANME-1 ERB6</name>
    <dbReference type="NCBI Taxonomy" id="2759912"/>
    <lineage>
        <taxon>Archaea</taxon>
        <taxon>Methanobacteriati</taxon>
        <taxon>Methanobacteriota</taxon>
        <taxon>Stenosarchaea group</taxon>
        <taxon>Methanomicrobia</taxon>
        <taxon>Candidatus Methanophagales</taxon>
        <taxon>Candidatus Methanophagaceae</taxon>
    </lineage>
</organism>